<feature type="transmembrane region" description="Helical" evidence="12">
    <location>
        <begin position="15"/>
        <end position="37"/>
    </location>
</feature>
<dbReference type="InterPro" id="IPR024041">
    <property type="entry name" value="NH4_transpt_AmtB-like_dom"/>
</dbReference>
<keyword evidence="6 12" id="KW-0812">Transmembrane</keyword>
<evidence type="ECO:0000259" key="14">
    <source>
        <dbReference type="Pfam" id="PF00909"/>
    </source>
</evidence>
<dbReference type="InterPro" id="IPR001905">
    <property type="entry name" value="Ammonium_transpt"/>
</dbReference>
<dbReference type="SUPFAM" id="SSF111352">
    <property type="entry name" value="Ammonium transporter"/>
    <property type="match status" value="1"/>
</dbReference>
<feature type="transmembrane region" description="Helical" evidence="12">
    <location>
        <begin position="289"/>
        <end position="305"/>
    </location>
</feature>
<evidence type="ECO:0000256" key="4">
    <source>
        <dbReference type="ARBA" id="ARBA00022448"/>
    </source>
</evidence>
<evidence type="ECO:0000313" key="16">
    <source>
        <dbReference type="Proteomes" id="UP000199601"/>
    </source>
</evidence>
<evidence type="ECO:0000256" key="11">
    <source>
        <dbReference type="ARBA" id="ARBA00054862"/>
    </source>
</evidence>
<comment type="subcellular location">
    <subcellularLocation>
        <location evidence="1 12">Cell membrane</location>
        <topology evidence="1 12">Multi-pass membrane protein</topology>
    </subcellularLocation>
</comment>
<feature type="transmembrane region" description="Helical" evidence="12">
    <location>
        <begin position="343"/>
        <end position="363"/>
    </location>
</feature>
<gene>
    <name evidence="15" type="primary">amt_2</name>
    <name evidence="15" type="ORF">BN000_05152</name>
</gene>
<dbReference type="Proteomes" id="UP000199601">
    <property type="component" value="Unassembled WGS sequence"/>
</dbReference>
<accession>A0A0U1DU67</accession>
<dbReference type="PANTHER" id="PTHR43029:SF10">
    <property type="entry name" value="AMMONIUM TRANSPORTER MEP2"/>
    <property type="match status" value="1"/>
</dbReference>
<dbReference type="GO" id="GO:0005886">
    <property type="term" value="C:plasma membrane"/>
    <property type="evidence" value="ECO:0007669"/>
    <property type="project" value="UniProtKB-SubCell"/>
</dbReference>
<proteinExistence type="inferred from homology"/>
<feature type="transmembrane region" description="Helical" evidence="12">
    <location>
        <begin position="44"/>
        <end position="65"/>
    </location>
</feature>
<comment type="similarity">
    <text evidence="2 12">Belongs to the ammonia transporter channel (TC 1.A.11.2) family.</text>
</comment>
<evidence type="ECO:0000256" key="7">
    <source>
        <dbReference type="ARBA" id="ARBA00022989"/>
    </source>
</evidence>
<sequence length="479" mass="49684">MAFPQLGQPDTGDTAWMLASSALVLLMTPGLAFFYGGMVRTRSVLNMIMMSISAMGVVTVLWVLYGYSMSFGDDRGGVVGNPTDYWGLAKLIGGNAVKADPSKGVTQVDIPLAGTMPATVFVAFQLMFAIITVALISGAVADRLKFTAWLVFSGLWATLVYFPVAHWVFAADGFASEHGGWINNKLHAIDFAGGTAVHINSGVAGLALAIVLGKRRGWPTTLFRPHNLPFVMLGAGLLWFGWFGFNAGSATSSNGSAGTTFMTTTIATATAMLAWLLTERIRDGKPTTLGAASGIVAGLVAITPSCSSVNVLGALAVGAVAGVVCALAVGLKFKFGYDDSLDVVGVHMIGGLTGTLLVGLLAAPESPAINGVAGVSKGLFYGGGWAQLERQAVGAFAVLFYSGIVTLILALILKYTIGLRVGAEEESTGIDESEHAESGYDFGTIGGQGSVLPVARTPVDDRNGLQEARVGDKVEAEQA</sequence>
<keyword evidence="16" id="KW-1185">Reference proteome</keyword>
<feature type="transmembrane region" description="Helical" evidence="12">
    <location>
        <begin position="392"/>
        <end position="413"/>
    </location>
</feature>
<reference evidence="16" key="1">
    <citation type="submission" date="2015-03" db="EMBL/GenBank/DDBJ databases">
        <authorList>
            <person name="Urmite Genomes"/>
        </authorList>
    </citation>
    <scope>NUCLEOTIDE SEQUENCE [LARGE SCALE GENOMIC DNA]</scope>
    <source>
        <strain evidence="16">CSUR P1344</strain>
    </source>
</reference>
<dbReference type="InterPro" id="IPR018047">
    <property type="entry name" value="Ammonium_transpt_CS"/>
</dbReference>
<feature type="domain" description="Ammonium transporter AmtB-like" evidence="14">
    <location>
        <begin position="15"/>
        <end position="440"/>
    </location>
</feature>
<evidence type="ECO:0000256" key="3">
    <source>
        <dbReference type="ARBA" id="ARBA00011233"/>
    </source>
</evidence>
<keyword evidence="5" id="KW-1003">Cell membrane</keyword>
<dbReference type="Pfam" id="PF00909">
    <property type="entry name" value="Ammonium_transp"/>
    <property type="match status" value="1"/>
</dbReference>
<evidence type="ECO:0000256" key="10">
    <source>
        <dbReference type="ARBA" id="ARBA00050025"/>
    </source>
</evidence>
<feature type="transmembrane region" description="Helical" evidence="12">
    <location>
        <begin position="257"/>
        <end position="277"/>
    </location>
</feature>
<evidence type="ECO:0000256" key="12">
    <source>
        <dbReference type="RuleBase" id="RU362002"/>
    </source>
</evidence>
<evidence type="ECO:0000256" key="5">
    <source>
        <dbReference type="ARBA" id="ARBA00022475"/>
    </source>
</evidence>
<feature type="transmembrane region" description="Helical" evidence="12">
    <location>
        <begin position="225"/>
        <end position="245"/>
    </location>
</feature>
<dbReference type="NCBIfam" id="TIGR00836">
    <property type="entry name" value="amt"/>
    <property type="match status" value="1"/>
</dbReference>
<feature type="compositionally biased region" description="Basic and acidic residues" evidence="13">
    <location>
        <begin position="458"/>
        <end position="479"/>
    </location>
</feature>
<evidence type="ECO:0000256" key="9">
    <source>
        <dbReference type="ARBA" id="ARBA00023177"/>
    </source>
</evidence>
<feature type="transmembrane region" description="Helical" evidence="12">
    <location>
        <begin position="311"/>
        <end position="331"/>
    </location>
</feature>
<feature type="region of interest" description="Disordered" evidence="13">
    <location>
        <begin position="456"/>
        <end position="479"/>
    </location>
</feature>
<dbReference type="EMBL" id="CTEC01000002">
    <property type="protein sequence ID" value="CQD21160.1"/>
    <property type="molecule type" value="Genomic_DNA"/>
</dbReference>
<dbReference type="PROSITE" id="PS01219">
    <property type="entry name" value="AMMONIUM_TRANSP"/>
    <property type="match status" value="1"/>
</dbReference>
<dbReference type="AlphaFoldDB" id="A0A0U1DU67"/>
<keyword evidence="9 12" id="KW-0924">Ammonia transport</keyword>
<feature type="transmembrane region" description="Helical" evidence="12">
    <location>
        <begin position="148"/>
        <end position="171"/>
    </location>
</feature>
<dbReference type="Gene3D" id="1.10.3430.10">
    <property type="entry name" value="Ammonium transporter AmtB like domains"/>
    <property type="match status" value="1"/>
</dbReference>
<evidence type="ECO:0000256" key="2">
    <source>
        <dbReference type="ARBA" id="ARBA00005887"/>
    </source>
</evidence>
<keyword evidence="4 12" id="KW-0813">Transport</keyword>
<keyword evidence="7 12" id="KW-1133">Transmembrane helix</keyword>
<evidence type="ECO:0000313" key="15">
    <source>
        <dbReference type="EMBL" id="CQD21160.1"/>
    </source>
</evidence>
<feature type="transmembrane region" description="Helical" evidence="12">
    <location>
        <begin position="191"/>
        <end position="213"/>
    </location>
</feature>
<name>A0A0U1DU67_9MYCO</name>
<keyword evidence="8 12" id="KW-0472">Membrane</keyword>
<comment type="subunit">
    <text evidence="3">Homotrimer.</text>
</comment>
<protein>
    <recommendedName>
        <fullName evidence="10 12">Ammonium transporter</fullName>
    </recommendedName>
</protein>
<organism evidence="15 16">
    <name type="scientific">Mycobacterium europaeum</name>
    <dbReference type="NCBI Taxonomy" id="761804"/>
    <lineage>
        <taxon>Bacteria</taxon>
        <taxon>Bacillati</taxon>
        <taxon>Actinomycetota</taxon>
        <taxon>Actinomycetes</taxon>
        <taxon>Mycobacteriales</taxon>
        <taxon>Mycobacteriaceae</taxon>
        <taxon>Mycobacterium</taxon>
        <taxon>Mycobacterium simiae complex</taxon>
    </lineage>
</organism>
<evidence type="ECO:0000256" key="6">
    <source>
        <dbReference type="ARBA" id="ARBA00022692"/>
    </source>
</evidence>
<dbReference type="InterPro" id="IPR029020">
    <property type="entry name" value="Ammonium/urea_transptr"/>
</dbReference>
<evidence type="ECO:0000256" key="8">
    <source>
        <dbReference type="ARBA" id="ARBA00023136"/>
    </source>
</evidence>
<dbReference type="GO" id="GO:0008519">
    <property type="term" value="F:ammonium channel activity"/>
    <property type="evidence" value="ECO:0007669"/>
    <property type="project" value="InterPro"/>
</dbReference>
<feature type="transmembrane region" description="Helical" evidence="12">
    <location>
        <begin position="118"/>
        <end position="141"/>
    </location>
</feature>
<dbReference type="FunFam" id="1.10.3430.10:FF:000007">
    <property type="entry name" value="Ammonium transporter"/>
    <property type="match status" value="1"/>
</dbReference>
<evidence type="ECO:0000256" key="13">
    <source>
        <dbReference type="SAM" id="MobiDB-lite"/>
    </source>
</evidence>
<evidence type="ECO:0000256" key="1">
    <source>
        <dbReference type="ARBA" id="ARBA00004651"/>
    </source>
</evidence>
<comment type="function">
    <text evidence="11">Involved in the uptake of ammonium/ammonia (NH(4)(+)/NH(3)).</text>
</comment>
<dbReference type="PANTHER" id="PTHR43029">
    <property type="entry name" value="AMMONIUM TRANSPORTER MEP2"/>
    <property type="match status" value="1"/>
</dbReference>